<dbReference type="CDD" id="cd19941">
    <property type="entry name" value="TIL"/>
    <property type="match status" value="1"/>
</dbReference>
<dbReference type="Gene3D" id="2.10.25.10">
    <property type="entry name" value="Laminin"/>
    <property type="match status" value="1"/>
</dbReference>
<dbReference type="PANTHER" id="PTHR23259:SF69">
    <property type="entry name" value="GEO11767P1-RELATED"/>
    <property type="match status" value="1"/>
</dbReference>
<evidence type="ECO:0000259" key="4">
    <source>
        <dbReference type="Pfam" id="PF01826"/>
    </source>
</evidence>
<dbReference type="InterPro" id="IPR002919">
    <property type="entry name" value="TIL_dom"/>
</dbReference>
<evidence type="ECO:0000256" key="3">
    <source>
        <dbReference type="SAM" id="SignalP"/>
    </source>
</evidence>
<dbReference type="InterPro" id="IPR036084">
    <property type="entry name" value="Ser_inhib-like_sf"/>
</dbReference>
<reference evidence="5" key="1">
    <citation type="submission" date="2020-03" db="EMBL/GenBank/DDBJ databases">
        <title>A transcriptome and proteome of the tick Rhipicephalus microplus shaped by the genetic composition of its hosts and developmental stage.</title>
        <authorList>
            <person name="Garcia G.R."/>
            <person name="Ribeiro J.M.C."/>
            <person name="Maruyama S.R."/>
            <person name="Gardinasse L.G."/>
            <person name="Nelson K."/>
            <person name="Ferreira B.R."/>
            <person name="Andrade T.G."/>
            <person name="Santos I.K.F.M."/>
        </authorList>
    </citation>
    <scope>NUCLEOTIDE SEQUENCE</scope>
    <source>
        <strain evidence="5">NSGR</strain>
        <tissue evidence="5">Salivary glands</tissue>
    </source>
</reference>
<keyword evidence="1" id="KW-0646">Protease inhibitor</keyword>
<evidence type="ECO:0000313" key="5">
    <source>
        <dbReference type="EMBL" id="NIE45691.1"/>
    </source>
</evidence>
<proteinExistence type="predicted"/>
<dbReference type="EMBL" id="GIKN01003418">
    <property type="protein sequence ID" value="NIE45691.1"/>
    <property type="molecule type" value="Transcribed_RNA"/>
</dbReference>
<feature type="chain" id="PRO_5026326798" description="TIL domain-containing protein" evidence="3">
    <location>
        <begin position="25"/>
        <end position="130"/>
    </location>
</feature>
<organism evidence="5">
    <name type="scientific">Rhipicephalus microplus</name>
    <name type="common">Cattle tick</name>
    <name type="synonym">Boophilus microplus</name>
    <dbReference type="NCBI Taxonomy" id="6941"/>
    <lineage>
        <taxon>Eukaryota</taxon>
        <taxon>Metazoa</taxon>
        <taxon>Ecdysozoa</taxon>
        <taxon>Arthropoda</taxon>
        <taxon>Chelicerata</taxon>
        <taxon>Arachnida</taxon>
        <taxon>Acari</taxon>
        <taxon>Parasitiformes</taxon>
        <taxon>Ixodida</taxon>
        <taxon>Ixodoidea</taxon>
        <taxon>Ixodidae</taxon>
        <taxon>Rhipicephalinae</taxon>
        <taxon>Rhipicephalus</taxon>
        <taxon>Boophilus</taxon>
    </lineage>
</organism>
<dbReference type="SUPFAM" id="SSF57567">
    <property type="entry name" value="Serine protease inhibitors"/>
    <property type="match status" value="1"/>
</dbReference>
<accession>A0A6G5A3X0</accession>
<name>A0A6G5A3X0_RHIMP</name>
<feature type="signal peptide" evidence="3">
    <location>
        <begin position="1"/>
        <end position="24"/>
    </location>
</feature>
<evidence type="ECO:0000256" key="1">
    <source>
        <dbReference type="ARBA" id="ARBA00022690"/>
    </source>
</evidence>
<dbReference type="Pfam" id="PF01826">
    <property type="entry name" value="TIL"/>
    <property type="match status" value="1"/>
</dbReference>
<dbReference type="GO" id="GO:0030414">
    <property type="term" value="F:peptidase inhibitor activity"/>
    <property type="evidence" value="ECO:0007669"/>
    <property type="project" value="UniProtKB-KW"/>
</dbReference>
<keyword evidence="2" id="KW-1015">Disulfide bond</keyword>
<dbReference type="AlphaFoldDB" id="A0A6G5A3X0"/>
<keyword evidence="3" id="KW-0732">Signal</keyword>
<dbReference type="PANTHER" id="PTHR23259">
    <property type="entry name" value="RIDDLE"/>
    <property type="match status" value="1"/>
</dbReference>
<dbReference type="InterPro" id="IPR051368">
    <property type="entry name" value="SerProtInhib-TIL_Domain"/>
</dbReference>
<feature type="domain" description="TIL" evidence="4">
    <location>
        <begin position="59"/>
        <end position="116"/>
    </location>
</feature>
<sequence length="130" mass="14697">MAKMTIVSFAVIVVMCSVLLPVTTREPASETLALREGNRWHRPPLPQQNWPGQISWPRCGRGEVYKQCVSSSCGEKRCSQIGQPRPGCTRDCQSGCFCRKGLYRNSHRRCVPKWQCRRGGFVRPVPYGAE</sequence>
<evidence type="ECO:0000256" key="2">
    <source>
        <dbReference type="ARBA" id="ARBA00023157"/>
    </source>
</evidence>
<protein>
    <recommendedName>
        <fullName evidence="4">TIL domain-containing protein</fullName>
    </recommendedName>
</protein>